<feature type="compositionally biased region" description="Pro residues" evidence="1">
    <location>
        <begin position="44"/>
        <end position="53"/>
    </location>
</feature>
<sequence>MATSTTAATHNDPTGLNDDLPPAYTPGPDVRHGESTVEYGPQRPFQPAPPRPAQQPAAPLRPQPQSQSVPSIFSQLIDTLTTQLTGPTQSSHPTGSSSWSGYPGQQLRLQPNHTGYGATPYSASYPSPAPPALPPRPSSASDTAPTSDFARDFYAACPGSEAQPSSGYAPPPGPPPSASQSSSDGRPTTTPTPGHPLLKDGNNTGYKHADPSHPCKKCWSKYAKPFTGPLAYAFTSETSPPPSSVPSLAGTTLQRPLPSFRPPRHYAPPRPPPPPPVPFIPPPPQHPQHPQLRAISPYTPPPPNAIVYPSGDPRIGGRMCWNCEGRGRLNLLIFELPCDSCRGIGRVFP</sequence>
<dbReference type="InterPro" id="IPR038910">
    <property type="entry name" value="Hua1-like"/>
</dbReference>
<dbReference type="EMBL" id="JABCKI010005803">
    <property type="protein sequence ID" value="KAG5637795.1"/>
    <property type="molecule type" value="Genomic_DNA"/>
</dbReference>
<dbReference type="PANTHER" id="PTHR28031">
    <property type="entry name" value="PROLINE-RICH PROTEIN HUA1"/>
    <property type="match status" value="1"/>
</dbReference>
<dbReference type="AlphaFoldDB" id="A0A9P7FYY2"/>
<comment type="caution">
    <text evidence="2">The sequence shown here is derived from an EMBL/GenBank/DDBJ whole genome shotgun (WGS) entry which is preliminary data.</text>
</comment>
<feature type="compositionally biased region" description="Low complexity" evidence="1">
    <location>
        <begin position="178"/>
        <end position="192"/>
    </location>
</feature>
<accession>A0A9P7FYY2</accession>
<evidence type="ECO:0000313" key="2">
    <source>
        <dbReference type="EMBL" id="KAG5637795.1"/>
    </source>
</evidence>
<feature type="compositionally biased region" description="Pro residues" evidence="1">
    <location>
        <begin position="127"/>
        <end position="137"/>
    </location>
</feature>
<feature type="compositionally biased region" description="Low complexity" evidence="1">
    <location>
        <begin position="54"/>
        <end position="65"/>
    </location>
</feature>
<dbReference type="OrthoDB" id="2405700at2759"/>
<feature type="compositionally biased region" description="Polar residues" evidence="1">
    <location>
        <begin position="66"/>
        <end position="84"/>
    </location>
</feature>
<feature type="compositionally biased region" description="Polar residues" evidence="1">
    <location>
        <begin position="1"/>
        <end position="14"/>
    </location>
</feature>
<feature type="compositionally biased region" description="Pro residues" evidence="1">
    <location>
        <begin position="259"/>
        <end position="287"/>
    </location>
</feature>
<gene>
    <name evidence="2" type="ORF">H0H81_003187</name>
</gene>
<feature type="region of interest" description="Disordered" evidence="1">
    <location>
        <begin position="1"/>
        <end position="213"/>
    </location>
</feature>
<dbReference type="PRINTS" id="PR01217">
    <property type="entry name" value="PRICHEXTENSN"/>
</dbReference>
<reference evidence="2" key="1">
    <citation type="submission" date="2021-02" db="EMBL/GenBank/DDBJ databases">
        <authorList>
            <person name="Nieuwenhuis M."/>
            <person name="Van De Peppel L.J.J."/>
        </authorList>
    </citation>
    <scope>NUCLEOTIDE SEQUENCE</scope>
    <source>
        <strain evidence="2">D49</strain>
    </source>
</reference>
<reference evidence="2" key="2">
    <citation type="submission" date="2021-10" db="EMBL/GenBank/DDBJ databases">
        <title>Phylogenomics reveals ancestral predisposition of the termite-cultivated fungus Termitomyces towards a domesticated lifestyle.</title>
        <authorList>
            <person name="Auxier B."/>
            <person name="Grum-Grzhimaylo A."/>
            <person name="Cardenas M.E."/>
            <person name="Lodge J.D."/>
            <person name="Laessoe T."/>
            <person name="Pedersen O."/>
            <person name="Smith M.E."/>
            <person name="Kuyper T.W."/>
            <person name="Franco-Molano E.A."/>
            <person name="Baroni T.J."/>
            <person name="Aanen D.K."/>
        </authorList>
    </citation>
    <scope>NUCLEOTIDE SEQUENCE</scope>
    <source>
        <strain evidence="2">D49</strain>
    </source>
</reference>
<feature type="compositionally biased region" description="Low complexity" evidence="1">
    <location>
        <begin position="85"/>
        <end position="101"/>
    </location>
</feature>
<dbReference type="Proteomes" id="UP000717328">
    <property type="component" value="Unassembled WGS sequence"/>
</dbReference>
<organism evidence="2 3">
    <name type="scientific">Sphagnurus paluster</name>
    <dbReference type="NCBI Taxonomy" id="117069"/>
    <lineage>
        <taxon>Eukaryota</taxon>
        <taxon>Fungi</taxon>
        <taxon>Dikarya</taxon>
        <taxon>Basidiomycota</taxon>
        <taxon>Agaricomycotina</taxon>
        <taxon>Agaricomycetes</taxon>
        <taxon>Agaricomycetidae</taxon>
        <taxon>Agaricales</taxon>
        <taxon>Tricholomatineae</taxon>
        <taxon>Lyophyllaceae</taxon>
        <taxon>Sphagnurus</taxon>
    </lineage>
</organism>
<dbReference type="GO" id="GO:0005737">
    <property type="term" value="C:cytoplasm"/>
    <property type="evidence" value="ECO:0007669"/>
    <property type="project" value="TreeGrafter"/>
</dbReference>
<protein>
    <submittedName>
        <fullName evidence="2">Uncharacterized protein</fullName>
    </submittedName>
</protein>
<keyword evidence="3" id="KW-1185">Reference proteome</keyword>
<dbReference type="PANTHER" id="PTHR28031:SF1">
    <property type="entry name" value="PROLINE-RICH PROTEIN HUA1"/>
    <property type="match status" value="1"/>
</dbReference>
<name>A0A9P7FYY2_9AGAR</name>
<proteinExistence type="predicted"/>
<feature type="region of interest" description="Disordered" evidence="1">
    <location>
        <begin position="236"/>
        <end position="309"/>
    </location>
</feature>
<evidence type="ECO:0000313" key="3">
    <source>
        <dbReference type="Proteomes" id="UP000717328"/>
    </source>
</evidence>
<evidence type="ECO:0000256" key="1">
    <source>
        <dbReference type="SAM" id="MobiDB-lite"/>
    </source>
</evidence>